<sequence length="660" mass="71325">MANGTAAAVQPAPTGVHFIPNPDPDGAPSARPAAGPERAGLVAASRPVSGKNPQAGPTFTQTSGVWNVDRTTTVLRNTVTDADGDKANLTFEVYTTDASGNPKDQVKLTDDNPYGALVSPYVGSGTTAEVTVPYGKLKPGTTYTFHTSAYDGSLYETTWSPWAKFRIRSRSVDIKLPEPDKNAPKVDLDAYQEPQEGRRNVPDPEPPLASPNVLPAPLGKGCTDTGNNTIHCLTMGEPGDLTKDQRAQVQKRLRTTTDADDLFEWCHNLLVGTDYFKRTEACLKKATPIHSRTYSKLPNGEIIQVGVATFASMIQMKLDPASTTFQQRFWLVPVDFKDFEGGLSEWGPLTMTPEFSCTPQCSTSAPQWTGAPTWSTTGTDWHTAYATFTHTASGTDTSNVASVQMIWKLWGTTPGTLEKWAGNLGTSTPDLDIRCDKVADPAKPGCVFSEYKPTWVMNFKKYPPAVAHAWLIQSKLPNHPGSKAAGKPMLFLPKADKNATNHDPEDNRKVICPDGWAAKSGNPDATTVPELTPNNKDSASCDEFAYAASYNSGGMPAAKGGLNEVTSGDQCVQTYATRATQGEWHLYDDIRTTAPTWKEVCGRSTMSGWINSGSMAGFPGNFSASGKFHLLDKDEYWVAFPEFAHCDASKATVTCTVPKP</sequence>
<protein>
    <recommendedName>
        <fullName evidence="4">Secreted protein</fullName>
    </recommendedName>
</protein>
<evidence type="ECO:0008006" key="4">
    <source>
        <dbReference type="Google" id="ProtNLM"/>
    </source>
</evidence>
<evidence type="ECO:0000313" key="2">
    <source>
        <dbReference type="EMBL" id="MBI0315248.1"/>
    </source>
</evidence>
<proteinExistence type="predicted"/>
<dbReference type="EMBL" id="JAEEAQ010000184">
    <property type="protein sequence ID" value="MBI0315248.1"/>
    <property type="molecule type" value="Genomic_DNA"/>
</dbReference>
<feature type="region of interest" description="Disordered" evidence="1">
    <location>
        <begin position="176"/>
        <end position="209"/>
    </location>
</feature>
<feature type="compositionally biased region" description="Polar residues" evidence="1">
    <location>
        <begin position="51"/>
        <end position="63"/>
    </location>
</feature>
<gene>
    <name evidence="2" type="ORF">JBF12_20135</name>
</gene>
<accession>A0ABS0RDQ5</accession>
<dbReference type="RefSeq" id="WP_198278210.1">
    <property type="nucleotide sequence ID" value="NZ_BAAAIF010000073.1"/>
</dbReference>
<comment type="caution">
    <text evidence="2">The sequence shown here is derived from an EMBL/GenBank/DDBJ whole genome shotgun (WGS) entry which is preliminary data.</text>
</comment>
<evidence type="ECO:0000256" key="1">
    <source>
        <dbReference type="SAM" id="MobiDB-lite"/>
    </source>
</evidence>
<dbReference type="Proteomes" id="UP000638849">
    <property type="component" value="Unassembled WGS sequence"/>
</dbReference>
<name>A0ABS0RDQ5_9ACTN</name>
<feature type="compositionally biased region" description="Basic and acidic residues" evidence="1">
    <location>
        <begin position="176"/>
        <end position="188"/>
    </location>
</feature>
<evidence type="ECO:0000313" key="3">
    <source>
        <dbReference type="Proteomes" id="UP000638849"/>
    </source>
</evidence>
<reference evidence="2 3" key="1">
    <citation type="submission" date="2020-12" db="EMBL/GenBank/DDBJ databases">
        <authorList>
            <person name="Kusuma A.B."/>
            <person name="Nouioui I."/>
            <person name="Goodfellow M."/>
        </authorList>
    </citation>
    <scope>NUCLEOTIDE SEQUENCE [LARGE SCALE GENOMIC DNA]</scope>
    <source>
        <strain evidence="2 3">DSM 41764</strain>
    </source>
</reference>
<feature type="region of interest" description="Disordered" evidence="1">
    <location>
        <begin position="1"/>
        <end position="63"/>
    </location>
</feature>
<keyword evidence="3" id="KW-1185">Reference proteome</keyword>
<organism evidence="2 3">
    <name type="scientific">Streptomyces javensis</name>
    <dbReference type="NCBI Taxonomy" id="114698"/>
    <lineage>
        <taxon>Bacteria</taxon>
        <taxon>Bacillati</taxon>
        <taxon>Actinomycetota</taxon>
        <taxon>Actinomycetes</taxon>
        <taxon>Kitasatosporales</taxon>
        <taxon>Streptomycetaceae</taxon>
        <taxon>Streptomyces</taxon>
        <taxon>Streptomyces violaceusniger group</taxon>
    </lineage>
</organism>